<sequence>MLLPAIIASMKARIAKTFKINDLGRARFTLGIQNDYDIECRALRISQKAYAESNIMKFGQANAKPCLQPLEARVQFMKVDQPQTEVNKAKMSSKPYRSLEGSLMYLESGTRSDISIAVAQLSRITTKDVGLTYDGRQGTQLVAYADEDWAGNRDDRRSVSGIVLVMCGAPVVWRSSFQKTVALRSTDAEYMALRDIVKEVVWVRLLLKDIGSEQEGGSVIYEDNQGVMTLEMNTGYQACTKHVHIRYQFIREKVASGEVELDDVDIKNQLADYLMKAVV</sequence>
<gene>
    <name evidence="1" type="ORF">PC115_g20706</name>
</gene>
<evidence type="ECO:0000313" key="2">
    <source>
        <dbReference type="Proteomes" id="UP000774804"/>
    </source>
</evidence>
<dbReference type="Proteomes" id="UP000774804">
    <property type="component" value="Unassembled WGS sequence"/>
</dbReference>
<dbReference type="PANTHER" id="PTHR11439">
    <property type="entry name" value="GAG-POL-RELATED RETROTRANSPOSON"/>
    <property type="match status" value="1"/>
</dbReference>
<evidence type="ECO:0000313" key="1">
    <source>
        <dbReference type="EMBL" id="KAG2886344.1"/>
    </source>
</evidence>
<evidence type="ECO:0008006" key="3">
    <source>
        <dbReference type="Google" id="ProtNLM"/>
    </source>
</evidence>
<reference evidence="1" key="1">
    <citation type="submission" date="2018-10" db="EMBL/GenBank/DDBJ databases">
        <title>Effector identification in a new, highly contiguous assembly of the strawberry crown rot pathogen Phytophthora cactorum.</title>
        <authorList>
            <person name="Armitage A.D."/>
            <person name="Nellist C.F."/>
            <person name="Bates H."/>
            <person name="Vickerstaff R.J."/>
            <person name="Harrison R.J."/>
        </authorList>
    </citation>
    <scope>NUCLEOTIDE SEQUENCE</scope>
    <source>
        <strain evidence="1">4032</strain>
    </source>
</reference>
<accession>A0A8T1ASX7</accession>
<comment type="caution">
    <text evidence="1">The sequence shown here is derived from an EMBL/GenBank/DDBJ whole genome shotgun (WGS) entry which is preliminary data.</text>
</comment>
<dbReference type="AlphaFoldDB" id="A0A8T1ASX7"/>
<dbReference type="CDD" id="cd09272">
    <property type="entry name" value="RNase_HI_RT_Ty1"/>
    <property type="match status" value="1"/>
</dbReference>
<dbReference type="PANTHER" id="PTHR11439:SF440">
    <property type="entry name" value="INTEGRASE CATALYTIC DOMAIN-CONTAINING PROTEIN"/>
    <property type="match status" value="1"/>
</dbReference>
<protein>
    <recommendedName>
        <fullName evidence="3">Reverse transcriptase Ty1/copia-type domain-containing protein</fullName>
    </recommendedName>
</protein>
<proteinExistence type="predicted"/>
<dbReference type="VEuPathDB" id="FungiDB:PC110_g19204"/>
<name>A0A8T1ASX7_9STRA</name>
<organism evidence="1 2">
    <name type="scientific">Phytophthora cactorum</name>
    <dbReference type="NCBI Taxonomy" id="29920"/>
    <lineage>
        <taxon>Eukaryota</taxon>
        <taxon>Sar</taxon>
        <taxon>Stramenopiles</taxon>
        <taxon>Oomycota</taxon>
        <taxon>Peronosporomycetes</taxon>
        <taxon>Peronosporales</taxon>
        <taxon>Peronosporaceae</taxon>
        <taxon>Phytophthora</taxon>
    </lineage>
</organism>
<dbReference type="EMBL" id="RCMI01001347">
    <property type="protein sequence ID" value="KAG2886344.1"/>
    <property type="molecule type" value="Genomic_DNA"/>
</dbReference>